<dbReference type="EMBL" id="CAJOBF010007638">
    <property type="protein sequence ID" value="CAF4237678.1"/>
    <property type="molecule type" value="Genomic_DNA"/>
</dbReference>
<organism evidence="1 3">
    <name type="scientific">Rotaria magnacalcarata</name>
    <dbReference type="NCBI Taxonomy" id="392030"/>
    <lineage>
        <taxon>Eukaryota</taxon>
        <taxon>Metazoa</taxon>
        <taxon>Spiralia</taxon>
        <taxon>Gnathifera</taxon>
        <taxon>Rotifera</taxon>
        <taxon>Eurotatoria</taxon>
        <taxon>Bdelloidea</taxon>
        <taxon>Philodinida</taxon>
        <taxon>Philodinidae</taxon>
        <taxon>Rotaria</taxon>
    </lineage>
</organism>
<protein>
    <submittedName>
        <fullName evidence="1">Uncharacterized protein</fullName>
    </submittedName>
</protein>
<name>A0A817ARU7_9BILA</name>
<dbReference type="EMBL" id="CAJNRG010018500">
    <property type="protein sequence ID" value="CAF2258716.1"/>
    <property type="molecule type" value="Genomic_DNA"/>
</dbReference>
<dbReference type="AlphaFoldDB" id="A0A817ARU7"/>
<accession>A0A817ARU7</accession>
<dbReference type="Proteomes" id="UP000663887">
    <property type="component" value="Unassembled WGS sequence"/>
</dbReference>
<comment type="caution">
    <text evidence="1">The sequence shown here is derived from an EMBL/GenBank/DDBJ whole genome shotgun (WGS) entry which is preliminary data.</text>
</comment>
<proteinExistence type="predicted"/>
<gene>
    <name evidence="2" type="ORF">UXM345_LOCUS29999</name>
    <name evidence="1" type="ORF">XDN619_LOCUS35917</name>
</gene>
<dbReference type="Proteomes" id="UP000663842">
    <property type="component" value="Unassembled WGS sequence"/>
</dbReference>
<evidence type="ECO:0000313" key="2">
    <source>
        <dbReference type="EMBL" id="CAF4237678.1"/>
    </source>
</evidence>
<sequence>MIFSNQFPKLKHVSIPCGNDRYTDGIKIWSINLTYLCIACCNKSLLYSLLDHLSNLSFFQFELGTSKGRPMKNQCLPLKQLHMMTYDRQMSQHTSMMDFDEMINLYRCLPNLEGTSIIMYYSGTTGYALRHLNDTLSQCKKLKSYCCFIRYTTESPPQTYLDEIKKSRILYFKIASLVPGMKNRAILNVE</sequence>
<evidence type="ECO:0000313" key="1">
    <source>
        <dbReference type="EMBL" id="CAF2258716.1"/>
    </source>
</evidence>
<evidence type="ECO:0000313" key="3">
    <source>
        <dbReference type="Proteomes" id="UP000663887"/>
    </source>
</evidence>
<reference evidence="1" key="1">
    <citation type="submission" date="2021-02" db="EMBL/GenBank/DDBJ databases">
        <authorList>
            <person name="Nowell W R."/>
        </authorList>
    </citation>
    <scope>NUCLEOTIDE SEQUENCE</scope>
</reference>